<feature type="non-terminal residue" evidence="3">
    <location>
        <position position="1"/>
    </location>
</feature>
<sequence>GWSGTLVGQGSTVIVIGKKNYLPRAYLTVITFALFESYRLAGLVDYTCPYLATSCIYYAKARNRLKISVDYQMHCVKVFIFLTVHPELPDRNSRIRNSPTDKIGVCTRSCAASMVLFQPWYYDLDENCYPTFWLMMMDLFSFINYVNPTKVQIGERAVIEGEVLLLQLTRGRVFSLAGVNDQEHANVQGVEDEVPVATAEKPKVQRKRKTADGASGSRHPPKKLKDDQNTSGHDGASTGGKSLAAIQELFEQNDEVTFIIRSLVSPPPLMIAAIDTTVIAGATFVLVFRVGAEPVPQVCRSMVDQLAPPRFFSQLRGLEYEQLFAEFNVGVARQACLNAEVRLRSEHIYTERKMFKRRCVGLTGLLKDRDAKVVSLKVQLSLKEAEAAEAIHLHGQIATVEAIEAAWVSELDGLKERNAVLERQVAALDSTAIIKDTKLASSNTQIAKMTQDLSNLQLSCDELSIKSSSLESDKDKLIDQVSKLEG</sequence>
<evidence type="ECO:0000313" key="3">
    <source>
        <dbReference type="EMBL" id="GFA00779.1"/>
    </source>
</evidence>
<dbReference type="EMBL" id="BKCJ010354880">
    <property type="protein sequence ID" value="GFA00779.1"/>
    <property type="molecule type" value="Genomic_DNA"/>
</dbReference>
<accession>A0A699J033</accession>
<feature type="coiled-coil region" evidence="1">
    <location>
        <begin position="411"/>
        <end position="466"/>
    </location>
</feature>
<protein>
    <recommendedName>
        <fullName evidence="4">Transposase (Putative), gypsy type</fullName>
    </recommendedName>
</protein>
<proteinExistence type="predicted"/>
<feature type="non-terminal residue" evidence="3">
    <location>
        <position position="486"/>
    </location>
</feature>
<evidence type="ECO:0000256" key="2">
    <source>
        <dbReference type="SAM" id="MobiDB-lite"/>
    </source>
</evidence>
<gene>
    <name evidence="3" type="ORF">Tci_572751</name>
</gene>
<organism evidence="3">
    <name type="scientific">Tanacetum cinerariifolium</name>
    <name type="common">Dalmatian daisy</name>
    <name type="synonym">Chrysanthemum cinerariifolium</name>
    <dbReference type="NCBI Taxonomy" id="118510"/>
    <lineage>
        <taxon>Eukaryota</taxon>
        <taxon>Viridiplantae</taxon>
        <taxon>Streptophyta</taxon>
        <taxon>Embryophyta</taxon>
        <taxon>Tracheophyta</taxon>
        <taxon>Spermatophyta</taxon>
        <taxon>Magnoliopsida</taxon>
        <taxon>eudicotyledons</taxon>
        <taxon>Gunneridae</taxon>
        <taxon>Pentapetalae</taxon>
        <taxon>asterids</taxon>
        <taxon>campanulids</taxon>
        <taxon>Asterales</taxon>
        <taxon>Asteraceae</taxon>
        <taxon>Asteroideae</taxon>
        <taxon>Anthemideae</taxon>
        <taxon>Anthemidinae</taxon>
        <taxon>Tanacetum</taxon>
    </lineage>
</organism>
<keyword evidence="1" id="KW-0175">Coiled coil</keyword>
<comment type="caution">
    <text evidence="3">The sequence shown here is derived from an EMBL/GenBank/DDBJ whole genome shotgun (WGS) entry which is preliminary data.</text>
</comment>
<reference evidence="3" key="1">
    <citation type="journal article" date="2019" name="Sci. Rep.">
        <title>Draft genome of Tanacetum cinerariifolium, the natural source of mosquito coil.</title>
        <authorList>
            <person name="Yamashiro T."/>
            <person name="Shiraishi A."/>
            <person name="Satake H."/>
            <person name="Nakayama K."/>
        </authorList>
    </citation>
    <scope>NUCLEOTIDE SEQUENCE</scope>
</reference>
<feature type="region of interest" description="Disordered" evidence="2">
    <location>
        <begin position="187"/>
        <end position="239"/>
    </location>
</feature>
<evidence type="ECO:0008006" key="4">
    <source>
        <dbReference type="Google" id="ProtNLM"/>
    </source>
</evidence>
<evidence type="ECO:0000256" key="1">
    <source>
        <dbReference type="SAM" id="Coils"/>
    </source>
</evidence>
<dbReference type="AlphaFoldDB" id="A0A699J033"/>
<name>A0A699J033_TANCI</name>